<dbReference type="Proteomes" id="UP000612746">
    <property type="component" value="Unassembled WGS sequence"/>
</dbReference>
<comment type="caution">
    <text evidence="2">The sequence shown here is derived from an EMBL/GenBank/DDBJ whole genome shotgun (WGS) entry which is preliminary data.</text>
</comment>
<feature type="region of interest" description="Disordered" evidence="1">
    <location>
        <begin position="1"/>
        <end position="75"/>
    </location>
</feature>
<dbReference type="OrthoDB" id="2375101at2759"/>
<feature type="compositionally biased region" description="Low complexity" evidence="1">
    <location>
        <begin position="12"/>
        <end position="23"/>
    </location>
</feature>
<protein>
    <submittedName>
        <fullName evidence="2">Uncharacterized protein</fullName>
    </submittedName>
</protein>
<dbReference type="AlphaFoldDB" id="A0A8H7Q7C9"/>
<gene>
    <name evidence="2" type="ORF">INT44_004821</name>
</gene>
<evidence type="ECO:0000313" key="2">
    <source>
        <dbReference type="EMBL" id="KAG2187151.1"/>
    </source>
</evidence>
<organism evidence="2 3">
    <name type="scientific">Umbelopsis vinacea</name>
    <dbReference type="NCBI Taxonomy" id="44442"/>
    <lineage>
        <taxon>Eukaryota</taxon>
        <taxon>Fungi</taxon>
        <taxon>Fungi incertae sedis</taxon>
        <taxon>Mucoromycota</taxon>
        <taxon>Mucoromycotina</taxon>
        <taxon>Umbelopsidomycetes</taxon>
        <taxon>Umbelopsidales</taxon>
        <taxon>Umbelopsidaceae</taxon>
        <taxon>Umbelopsis</taxon>
    </lineage>
</organism>
<evidence type="ECO:0000313" key="3">
    <source>
        <dbReference type="Proteomes" id="UP000612746"/>
    </source>
</evidence>
<dbReference type="EMBL" id="JAEPRA010000003">
    <property type="protein sequence ID" value="KAG2187151.1"/>
    <property type="molecule type" value="Genomic_DNA"/>
</dbReference>
<sequence>MSEKKHSSQPGSLSSLDAMSISSPEEKLARDLQDADINDQQKYANHRVFGGGCQPPLKSVVPQTEPSMPASDDGWGDNLPSYTSISLHHRFGFQSVLTSSHLPLVQPSDTDSIKGSKSKLFGGYSGQTVVFGSNPENK</sequence>
<feature type="compositionally biased region" description="Basic and acidic residues" evidence="1">
    <location>
        <begin position="24"/>
        <end position="33"/>
    </location>
</feature>
<reference evidence="2" key="1">
    <citation type="submission" date="2020-12" db="EMBL/GenBank/DDBJ databases">
        <title>Metabolic potential, ecology and presence of endohyphal bacteria is reflected in genomic diversity of Mucoromycotina.</title>
        <authorList>
            <person name="Muszewska A."/>
            <person name="Okrasinska A."/>
            <person name="Steczkiewicz K."/>
            <person name="Drgas O."/>
            <person name="Orlowska M."/>
            <person name="Perlinska-Lenart U."/>
            <person name="Aleksandrzak-Piekarczyk T."/>
            <person name="Szatraj K."/>
            <person name="Zielenkiewicz U."/>
            <person name="Pilsyk S."/>
            <person name="Malc E."/>
            <person name="Mieczkowski P."/>
            <person name="Kruszewska J.S."/>
            <person name="Biernat P."/>
            <person name="Pawlowska J."/>
        </authorList>
    </citation>
    <scope>NUCLEOTIDE SEQUENCE</scope>
    <source>
        <strain evidence="2">WA0000051536</strain>
    </source>
</reference>
<name>A0A8H7Q7C9_9FUNG</name>
<evidence type="ECO:0000256" key="1">
    <source>
        <dbReference type="SAM" id="MobiDB-lite"/>
    </source>
</evidence>
<keyword evidence="3" id="KW-1185">Reference proteome</keyword>
<proteinExistence type="predicted"/>
<accession>A0A8H7Q7C9</accession>